<dbReference type="OrthoDB" id="61481at2"/>
<dbReference type="Proteomes" id="UP000095463">
    <property type="component" value="Unassembled WGS sequence"/>
</dbReference>
<proteinExistence type="predicted"/>
<evidence type="ECO:0000313" key="4">
    <source>
        <dbReference type="Proteomes" id="UP000095463"/>
    </source>
</evidence>
<dbReference type="InterPro" id="IPR003777">
    <property type="entry name" value="XdhC_CoxI"/>
</dbReference>
<protein>
    <submittedName>
        <fullName evidence="3">Xanthine dehydrogenase accessory protein XdhC</fullName>
    </submittedName>
</protein>
<evidence type="ECO:0000313" key="3">
    <source>
        <dbReference type="EMBL" id="OEO29965.1"/>
    </source>
</evidence>
<evidence type="ECO:0000259" key="2">
    <source>
        <dbReference type="Pfam" id="PF13478"/>
    </source>
</evidence>
<dbReference type="NCBIfam" id="TIGR02964">
    <property type="entry name" value="xanthine_xdhC"/>
    <property type="match status" value="1"/>
</dbReference>
<feature type="domain" description="XdhC- CoxI" evidence="1">
    <location>
        <begin position="12"/>
        <end position="71"/>
    </location>
</feature>
<dbReference type="Gene3D" id="3.40.50.720">
    <property type="entry name" value="NAD(P)-binding Rossmann-like Domain"/>
    <property type="match status" value="1"/>
</dbReference>
<evidence type="ECO:0000259" key="1">
    <source>
        <dbReference type="Pfam" id="PF02625"/>
    </source>
</evidence>
<comment type="caution">
    <text evidence="3">The sequence shown here is derived from an EMBL/GenBank/DDBJ whole genome shotgun (WGS) entry which is preliminary data.</text>
</comment>
<dbReference type="AlphaFoldDB" id="A0A1E5XN19"/>
<dbReference type="RefSeq" id="WP_069910802.1">
    <property type="nucleotide sequence ID" value="NZ_LAJE02000243.1"/>
</dbReference>
<gene>
    <name evidence="3" type="ORF">VW23_023530</name>
</gene>
<reference evidence="3 4" key="1">
    <citation type="journal article" date="2015" name="Genome Announc.">
        <title>Genome Assemblies of Three Soil-Associated Devosia species: D. insulae, D. limi, and D. soli.</title>
        <authorList>
            <person name="Hassan Y.I."/>
            <person name="Lepp D."/>
            <person name="Zhou T."/>
        </authorList>
    </citation>
    <scope>NUCLEOTIDE SEQUENCE [LARGE SCALE GENOMIC DNA]</scope>
    <source>
        <strain evidence="3 4">DS-56</strain>
    </source>
</reference>
<dbReference type="InterPro" id="IPR036291">
    <property type="entry name" value="NAD(P)-bd_dom_sf"/>
</dbReference>
<dbReference type="Pfam" id="PF02625">
    <property type="entry name" value="XdhC_CoxI"/>
    <property type="match status" value="1"/>
</dbReference>
<dbReference type="EMBL" id="LAJE02000243">
    <property type="protein sequence ID" value="OEO29965.1"/>
    <property type="molecule type" value="Genomic_DNA"/>
</dbReference>
<feature type="domain" description="XdhC Rossmann" evidence="2">
    <location>
        <begin position="120"/>
        <end position="265"/>
    </location>
</feature>
<dbReference type="InterPro" id="IPR052698">
    <property type="entry name" value="MoCofactor_Util/Proc"/>
</dbReference>
<dbReference type="Pfam" id="PF13478">
    <property type="entry name" value="XdhC_C"/>
    <property type="match status" value="1"/>
</dbReference>
<dbReference type="InterPro" id="IPR014308">
    <property type="entry name" value="Xanthine_DH_XdhC"/>
</dbReference>
<name>A0A1E5XN19_9HYPH</name>
<sequence>MTLSPASLRTFLAANAAAIVAELTAARGSSPREAGTFMLISPEAQIGTIGGGALEYMVIDRARQVLRAGEHEDSLDVPLGPEIGQCCGGRVDVALKRVTPAETRRLVAKLEAEAAARPHVYLFGSGHVGHALARALSALPLKVHVVDTRPDELTNLPENVETHAVAMPEAVVRSAPRGSGFVILTHDHALDFLIAAEALQRADAPYIGMVGSKTKRARFRSWYLGEGYPAAALERLVLPIGGKAFPQGIGDKRPEVSAALAAAEILVHIGAREVEDLKARPATTKTSGAVLGE</sequence>
<dbReference type="PANTHER" id="PTHR30388">
    <property type="entry name" value="ALDEHYDE OXIDOREDUCTASE MOLYBDENUM COFACTOR ASSEMBLY PROTEIN"/>
    <property type="match status" value="1"/>
</dbReference>
<dbReference type="SUPFAM" id="SSF51735">
    <property type="entry name" value="NAD(P)-binding Rossmann-fold domains"/>
    <property type="match status" value="1"/>
</dbReference>
<keyword evidence="4" id="KW-1185">Reference proteome</keyword>
<dbReference type="InterPro" id="IPR027051">
    <property type="entry name" value="XdhC_Rossmann_dom"/>
</dbReference>
<dbReference type="PANTHER" id="PTHR30388:SF6">
    <property type="entry name" value="XANTHINE DEHYDROGENASE SUBUNIT A-RELATED"/>
    <property type="match status" value="1"/>
</dbReference>
<organism evidence="3 4">
    <name type="scientific">Devosia insulae DS-56</name>
    <dbReference type="NCBI Taxonomy" id="1116389"/>
    <lineage>
        <taxon>Bacteria</taxon>
        <taxon>Pseudomonadati</taxon>
        <taxon>Pseudomonadota</taxon>
        <taxon>Alphaproteobacteria</taxon>
        <taxon>Hyphomicrobiales</taxon>
        <taxon>Devosiaceae</taxon>
        <taxon>Devosia</taxon>
    </lineage>
</organism>
<accession>A0A1E5XN19</accession>